<protein>
    <recommendedName>
        <fullName evidence="3">Addiction module antidote protein</fullName>
    </recommendedName>
</protein>
<sequence length="133" mass="14734">MLDQRLQLALPRLDQLTPAQAAIAGAVRRWVLARHMRRCPLQVAHERLGCVQAARALHLLLETVRGCWPEPFAISPPCCSVLSHDEATLLVMIDTAGERRRLAFDGLLCEMLGPDVRDRLFAACATLARTLEG</sequence>
<keyword evidence="2" id="KW-1185">Reference proteome</keyword>
<reference evidence="1 2" key="1">
    <citation type="submission" date="2020-01" db="EMBL/GenBank/DDBJ databases">
        <title>Sphingomonas sp. C33 whole genome sequece.</title>
        <authorList>
            <person name="Park C."/>
        </authorList>
    </citation>
    <scope>NUCLEOTIDE SEQUENCE [LARGE SCALE GENOMIC DNA]</scope>
    <source>
        <strain evidence="1 2">C33</strain>
    </source>
</reference>
<name>A0A7Z2NU81_9SPHN</name>
<gene>
    <name evidence="1" type="ORF">GVO57_02590</name>
</gene>
<proteinExistence type="predicted"/>
<dbReference type="EMBL" id="CP047895">
    <property type="protein sequence ID" value="QHL89915.1"/>
    <property type="molecule type" value="Genomic_DNA"/>
</dbReference>
<organism evidence="1 2">
    <name type="scientific">Sphingomonas changnyeongensis</name>
    <dbReference type="NCBI Taxonomy" id="2698679"/>
    <lineage>
        <taxon>Bacteria</taxon>
        <taxon>Pseudomonadati</taxon>
        <taxon>Pseudomonadota</taxon>
        <taxon>Alphaproteobacteria</taxon>
        <taxon>Sphingomonadales</taxon>
        <taxon>Sphingomonadaceae</taxon>
        <taxon>Sphingomonas</taxon>
    </lineage>
</organism>
<dbReference type="KEGG" id="schy:GVO57_02590"/>
<accession>A0A7Z2NU81</accession>
<dbReference type="Proteomes" id="UP000464468">
    <property type="component" value="Chromosome"/>
</dbReference>
<evidence type="ECO:0000313" key="2">
    <source>
        <dbReference type="Proteomes" id="UP000464468"/>
    </source>
</evidence>
<dbReference type="AlphaFoldDB" id="A0A7Z2NU81"/>
<dbReference type="RefSeq" id="WP_160591593.1">
    <property type="nucleotide sequence ID" value="NZ_CP047895.1"/>
</dbReference>
<evidence type="ECO:0000313" key="1">
    <source>
        <dbReference type="EMBL" id="QHL89915.1"/>
    </source>
</evidence>
<evidence type="ECO:0008006" key="3">
    <source>
        <dbReference type="Google" id="ProtNLM"/>
    </source>
</evidence>